<dbReference type="GO" id="GO:0006351">
    <property type="term" value="P:DNA-templated transcription"/>
    <property type="evidence" value="ECO:0007669"/>
    <property type="project" value="TreeGrafter"/>
</dbReference>
<dbReference type="InterPro" id="IPR005119">
    <property type="entry name" value="LysR_subst-bd"/>
</dbReference>
<accession>A0A240E6S3</accession>
<gene>
    <name evidence="6" type="ORF">SAMN05421731_10346</name>
</gene>
<dbReference type="SUPFAM" id="SSF46785">
    <property type="entry name" value="Winged helix' DNA-binding domain"/>
    <property type="match status" value="1"/>
</dbReference>
<dbReference type="OrthoDB" id="9813056at2"/>
<dbReference type="PANTHER" id="PTHR30537:SF1">
    <property type="entry name" value="HTH-TYPE TRANSCRIPTIONAL REGULATOR PGRR"/>
    <property type="match status" value="1"/>
</dbReference>
<dbReference type="InterPro" id="IPR036388">
    <property type="entry name" value="WH-like_DNA-bd_sf"/>
</dbReference>
<evidence type="ECO:0000256" key="2">
    <source>
        <dbReference type="ARBA" id="ARBA00023015"/>
    </source>
</evidence>
<name>A0A240E6S3_9GAMM</name>
<evidence type="ECO:0000256" key="4">
    <source>
        <dbReference type="ARBA" id="ARBA00023163"/>
    </source>
</evidence>
<dbReference type="Pfam" id="PF03466">
    <property type="entry name" value="LysR_substrate"/>
    <property type="match status" value="1"/>
</dbReference>
<keyword evidence="2" id="KW-0805">Transcription regulation</keyword>
<dbReference type="PRINTS" id="PR00039">
    <property type="entry name" value="HTHLYSR"/>
</dbReference>
<protein>
    <submittedName>
        <fullName evidence="6">DNA-binding transcriptional regulator, LysR family</fullName>
    </submittedName>
</protein>
<evidence type="ECO:0000313" key="7">
    <source>
        <dbReference type="Proteomes" id="UP000219042"/>
    </source>
</evidence>
<comment type="similarity">
    <text evidence="1">Belongs to the LysR transcriptional regulatory family.</text>
</comment>
<dbReference type="PROSITE" id="PS50931">
    <property type="entry name" value="HTH_LYSR"/>
    <property type="match status" value="1"/>
</dbReference>
<dbReference type="InterPro" id="IPR058163">
    <property type="entry name" value="LysR-type_TF_proteobact-type"/>
</dbReference>
<dbReference type="RefSeq" id="WP_097078574.1">
    <property type="nucleotide sequence ID" value="NZ_BAABHT010000001.1"/>
</dbReference>
<keyword evidence="4" id="KW-0804">Transcription</keyword>
<evidence type="ECO:0000256" key="3">
    <source>
        <dbReference type="ARBA" id="ARBA00023125"/>
    </source>
</evidence>
<dbReference type="PANTHER" id="PTHR30537">
    <property type="entry name" value="HTH-TYPE TRANSCRIPTIONAL REGULATOR"/>
    <property type="match status" value="1"/>
</dbReference>
<reference evidence="7" key="1">
    <citation type="submission" date="2016-09" db="EMBL/GenBank/DDBJ databases">
        <authorList>
            <person name="Varghese N."/>
            <person name="Submissions S."/>
        </authorList>
    </citation>
    <scope>NUCLEOTIDE SEQUENCE [LARGE SCALE GENOMIC DNA]</scope>
    <source>
        <strain evidence="7">ANC 4466</strain>
    </source>
</reference>
<dbReference type="AlphaFoldDB" id="A0A240E6S3"/>
<dbReference type="InterPro" id="IPR036390">
    <property type="entry name" value="WH_DNA-bd_sf"/>
</dbReference>
<sequence length="295" mass="33590">MLDNLNDIKAFILVARTGSFTKAAAQLQISQSALSYTIKSIETQLNLRLLHRTTRSVSTTEAGEQLLNKVEPLLNEINFQIHNLTKFRNTLSGNIRIHATDHAVNNFVWDKILPIIQQHPEIHVEITIDYQFTDIVAARYDMGIRIGMHIDKDMISQRISPDLKMTVAASPEYLNQHQPPITPDDLASHNCINMRLPTKGGIMAWDFINPNGERIEKHVEGQMIFNDVSMLIKAAKAGLGLIWVQENRILGALQSGQLVQVLEDWAITYDGYYLYYPNRRESNPVFRLFINALKI</sequence>
<dbReference type="EMBL" id="OANT01000003">
    <property type="protein sequence ID" value="SNX44312.1"/>
    <property type="molecule type" value="Genomic_DNA"/>
</dbReference>
<dbReference type="CDD" id="cd08474">
    <property type="entry name" value="PBP2_CrgA_like_5"/>
    <property type="match status" value="1"/>
</dbReference>
<dbReference type="Gene3D" id="3.40.190.290">
    <property type="match status" value="1"/>
</dbReference>
<dbReference type="Gene3D" id="1.10.10.10">
    <property type="entry name" value="Winged helix-like DNA-binding domain superfamily/Winged helix DNA-binding domain"/>
    <property type="match status" value="1"/>
</dbReference>
<keyword evidence="7" id="KW-1185">Reference proteome</keyword>
<keyword evidence="3 6" id="KW-0238">DNA-binding</keyword>
<proteinExistence type="inferred from homology"/>
<dbReference type="Proteomes" id="UP000219042">
    <property type="component" value="Unassembled WGS sequence"/>
</dbReference>
<evidence type="ECO:0000313" key="6">
    <source>
        <dbReference type="EMBL" id="SNX44312.1"/>
    </source>
</evidence>
<dbReference type="GO" id="GO:0043565">
    <property type="term" value="F:sequence-specific DNA binding"/>
    <property type="evidence" value="ECO:0007669"/>
    <property type="project" value="TreeGrafter"/>
</dbReference>
<dbReference type="FunFam" id="1.10.10.10:FF:000001">
    <property type="entry name" value="LysR family transcriptional regulator"/>
    <property type="match status" value="1"/>
</dbReference>
<dbReference type="GO" id="GO:0003700">
    <property type="term" value="F:DNA-binding transcription factor activity"/>
    <property type="evidence" value="ECO:0007669"/>
    <property type="project" value="InterPro"/>
</dbReference>
<evidence type="ECO:0000256" key="1">
    <source>
        <dbReference type="ARBA" id="ARBA00009437"/>
    </source>
</evidence>
<dbReference type="Pfam" id="PF00126">
    <property type="entry name" value="HTH_1"/>
    <property type="match status" value="1"/>
</dbReference>
<feature type="domain" description="HTH lysR-type" evidence="5">
    <location>
        <begin position="3"/>
        <end position="60"/>
    </location>
</feature>
<evidence type="ECO:0000259" key="5">
    <source>
        <dbReference type="PROSITE" id="PS50931"/>
    </source>
</evidence>
<organism evidence="6 7">
    <name type="scientific">Acinetobacter puyangensis</name>
    <dbReference type="NCBI Taxonomy" id="1096779"/>
    <lineage>
        <taxon>Bacteria</taxon>
        <taxon>Pseudomonadati</taxon>
        <taxon>Pseudomonadota</taxon>
        <taxon>Gammaproteobacteria</taxon>
        <taxon>Moraxellales</taxon>
        <taxon>Moraxellaceae</taxon>
        <taxon>Acinetobacter</taxon>
    </lineage>
</organism>
<dbReference type="SUPFAM" id="SSF53850">
    <property type="entry name" value="Periplasmic binding protein-like II"/>
    <property type="match status" value="1"/>
</dbReference>
<dbReference type="InterPro" id="IPR000847">
    <property type="entry name" value="LysR_HTH_N"/>
</dbReference>